<feature type="compositionally biased region" description="Low complexity" evidence="1">
    <location>
        <begin position="58"/>
        <end position="70"/>
    </location>
</feature>
<feature type="region of interest" description="Disordered" evidence="1">
    <location>
        <begin position="1"/>
        <end position="70"/>
    </location>
</feature>
<name>A0A392VNS9_9FABA</name>
<feature type="non-terminal residue" evidence="2">
    <location>
        <position position="70"/>
    </location>
</feature>
<proteinExistence type="predicted"/>
<accession>A0A392VNS9</accession>
<organism evidence="2 3">
    <name type="scientific">Trifolium medium</name>
    <dbReference type="NCBI Taxonomy" id="97028"/>
    <lineage>
        <taxon>Eukaryota</taxon>
        <taxon>Viridiplantae</taxon>
        <taxon>Streptophyta</taxon>
        <taxon>Embryophyta</taxon>
        <taxon>Tracheophyta</taxon>
        <taxon>Spermatophyta</taxon>
        <taxon>Magnoliopsida</taxon>
        <taxon>eudicotyledons</taxon>
        <taxon>Gunneridae</taxon>
        <taxon>Pentapetalae</taxon>
        <taxon>rosids</taxon>
        <taxon>fabids</taxon>
        <taxon>Fabales</taxon>
        <taxon>Fabaceae</taxon>
        <taxon>Papilionoideae</taxon>
        <taxon>50 kb inversion clade</taxon>
        <taxon>NPAAA clade</taxon>
        <taxon>Hologalegina</taxon>
        <taxon>IRL clade</taxon>
        <taxon>Trifolieae</taxon>
        <taxon>Trifolium</taxon>
    </lineage>
</organism>
<evidence type="ECO:0000313" key="3">
    <source>
        <dbReference type="Proteomes" id="UP000265520"/>
    </source>
</evidence>
<keyword evidence="3" id="KW-1185">Reference proteome</keyword>
<dbReference type="EMBL" id="LXQA011233999">
    <property type="protein sequence ID" value="MCI90058.1"/>
    <property type="molecule type" value="Genomic_DNA"/>
</dbReference>
<comment type="caution">
    <text evidence="2">The sequence shown here is derived from an EMBL/GenBank/DDBJ whole genome shotgun (WGS) entry which is preliminary data.</text>
</comment>
<dbReference type="Proteomes" id="UP000265520">
    <property type="component" value="Unassembled WGS sequence"/>
</dbReference>
<sequence length="70" mass="7610">KEKSVSLGEEDTESKKTVAVDQEPINVDEVESPDEPQPKTIPEGIGRKLRSRTPKPSPTTVVTPAVTKKV</sequence>
<protein>
    <submittedName>
        <fullName evidence="2">Uncharacterized protein</fullName>
    </submittedName>
</protein>
<dbReference type="AlphaFoldDB" id="A0A392VNS9"/>
<reference evidence="2 3" key="1">
    <citation type="journal article" date="2018" name="Front. Plant Sci.">
        <title>Red Clover (Trifolium pratense) and Zigzag Clover (T. medium) - A Picture of Genomic Similarities and Differences.</title>
        <authorList>
            <person name="Dluhosova J."/>
            <person name="Istvanek J."/>
            <person name="Nedelnik J."/>
            <person name="Repkova J."/>
        </authorList>
    </citation>
    <scope>NUCLEOTIDE SEQUENCE [LARGE SCALE GENOMIC DNA]</scope>
    <source>
        <strain evidence="3">cv. 10/8</strain>
        <tissue evidence="2">Leaf</tissue>
    </source>
</reference>
<feature type="non-terminal residue" evidence="2">
    <location>
        <position position="1"/>
    </location>
</feature>
<evidence type="ECO:0000313" key="2">
    <source>
        <dbReference type="EMBL" id="MCI90058.1"/>
    </source>
</evidence>
<evidence type="ECO:0000256" key="1">
    <source>
        <dbReference type="SAM" id="MobiDB-lite"/>
    </source>
</evidence>